<evidence type="ECO:0000313" key="1">
    <source>
        <dbReference type="EMBL" id="KAI3729631.1"/>
    </source>
</evidence>
<organism evidence="1 2">
    <name type="scientific">Arctium lappa</name>
    <name type="common">Greater burdock</name>
    <name type="synonym">Lappa major</name>
    <dbReference type="NCBI Taxonomy" id="4217"/>
    <lineage>
        <taxon>Eukaryota</taxon>
        <taxon>Viridiplantae</taxon>
        <taxon>Streptophyta</taxon>
        <taxon>Embryophyta</taxon>
        <taxon>Tracheophyta</taxon>
        <taxon>Spermatophyta</taxon>
        <taxon>Magnoliopsida</taxon>
        <taxon>eudicotyledons</taxon>
        <taxon>Gunneridae</taxon>
        <taxon>Pentapetalae</taxon>
        <taxon>asterids</taxon>
        <taxon>campanulids</taxon>
        <taxon>Asterales</taxon>
        <taxon>Asteraceae</taxon>
        <taxon>Carduoideae</taxon>
        <taxon>Cardueae</taxon>
        <taxon>Arctiinae</taxon>
        <taxon>Arctium</taxon>
    </lineage>
</organism>
<keyword evidence="2" id="KW-1185">Reference proteome</keyword>
<dbReference type="Proteomes" id="UP001055879">
    <property type="component" value="Linkage Group LG05"/>
</dbReference>
<reference evidence="1 2" key="2">
    <citation type="journal article" date="2022" name="Mol. Ecol. Resour.">
        <title>The genomes of chicory, endive, great burdock and yacon provide insights into Asteraceae paleo-polyploidization history and plant inulin production.</title>
        <authorList>
            <person name="Fan W."/>
            <person name="Wang S."/>
            <person name="Wang H."/>
            <person name="Wang A."/>
            <person name="Jiang F."/>
            <person name="Liu H."/>
            <person name="Zhao H."/>
            <person name="Xu D."/>
            <person name="Zhang Y."/>
        </authorList>
    </citation>
    <scope>NUCLEOTIDE SEQUENCE [LARGE SCALE GENOMIC DNA]</scope>
    <source>
        <strain evidence="2">cv. Niubang</strain>
    </source>
</reference>
<comment type="caution">
    <text evidence="1">The sequence shown here is derived from an EMBL/GenBank/DDBJ whole genome shotgun (WGS) entry which is preliminary data.</text>
</comment>
<proteinExistence type="predicted"/>
<name>A0ACB9C5N7_ARCLA</name>
<gene>
    <name evidence="1" type="ORF">L6452_18292</name>
</gene>
<evidence type="ECO:0000313" key="2">
    <source>
        <dbReference type="Proteomes" id="UP001055879"/>
    </source>
</evidence>
<protein>
    <submittedName>
        <fullName evidence="1">Uncharacterized protein</fullName>
    </submittedName>
</protein>
<reference evidence="2" key="1">
    <citation type="journal article" date="2022" name="Mol. Ecol. Resour.">
        <title>The genomes of chicory, endive, great burdock and yacon provide insights into Asteraceae palaeo-polyploidization history and plant inulin production.</title>
        <authorList>
            <person name="Fan W."/>
            <person name="Wang S."/>
            <person name="Wang H."/>
            <person name="Wang A."/>
            <person name="Jiang F."/>
            <person name="Liu H."/>
            <person name="Zhao H."/>
            <person name="Xu D."/>
            <person name="Zhang Y."/>
        </authorList>
    </citation>
    <scope>NUCLEOTIDE SEQUENCE [LARGE SCALE GENOMIC DNA]</scope>
    <source>
        <strain evidence="2">cv. Niubang</strain>
    </source>
</reference>
<sequence length="139" mass="15770">MNASLQISQASLNQRRNKKDKDGIIIRNKARLVAKGYFQEEGIDYDETFAHVARLEAIRIFFAYAAHKDTTSFIKSGKLVDVKNYRGMIGSLFNLTASRPDIMFATCLCARYQANPKESHLSAVKRVFRYLRGTPSLGF</sequence>
<dbReference type="EMBL" id="CM042051">
    <property type="protein sequence ID" value="KAI3729631.1"/>
    <property type="molecule type" value="Genomic_DNA"/>
</dbReference>
<accession>A0ACB9C5N7</accession>